<organism evidence="1 2">
    <name type="scientific">Candidatus Yanofskybacteria bacterium RIFCSPLOWO2_01_FULL_43_22</name>
    <dbReference type="NCBI Taxonomy" id="1802695"/>
    <lineage>
        <taxon>Bacteria</taxon>
        <taxon>Candidatus Yanofskyibacteriota</taxon>
    </lineage>
</organism>
<sequence length="179" mass="20379">MSKPVYEVIAGGLGSGKSSHALNTFYGDQPVILGAGNRWFELINLRFGSIKKHRDEVEQLGLICKQTWLWTIVSDIENITAPVLIIDEWTSFRIYTLLWSNKKIRERIQEIFRAIDENPNLIKVVFVCSTCVPYLPFSLYKKIALWNKTLFQKADKVTRLDFGIPSVIKQTPECVGGGD</sequence>
<dbReference type="Proteomes" id="UP000178911">
    <property type="component" value="Unassembled WGS sequence"/>
</dbReference>
<dbReference type="STRING" id="1802695.A3A13_03435"/>
<proteinExistence type="predicted"/>
<protein>
    <recommendedName>
        <fullName evidence="3">Adenosylcobinamide kinase</fullName>
    </recommendedName>
</protein>
<accession>A0A1F8GGC0</accession>
<evidence type="ECO:0000313" key="1">
    <source>
        <dbReference type="EMBL" id="OGN24434.1"/>
    </source>
</evidence>
<name>A0A1F8GGC0_9BACT</name>
<reference evidence="1 2" key="1">
    <citation type="journal article" date="2016" name="Nat. Commun.">
        <title>Thousands of microbial genomes shed light on interconnected biogeochemical processes in an aquifer system.</title>
        <authorList>
            <person name="Anantharaman K."/>
            <person name="Brown C.T."/>
            <person name="Hug L.A."/>
            <person name="Sharon I."/>
            <person name="Castelle C.J."/>
            <person name="Probst A.J."/>
            <person name="Thomas B.C."/>
            <person name="Singh A."/>
            <person name="Wilkins M.J."/>
            <person name="Karaoz U."/>
            <person name="Brodie E.L."/>
            <person name="Williams K.H."/>
            <person name="Hubbard S.S."/>
            <person name="Banfield J.F."/>
        </authorList>
    </citation>
    <scope>NUCLEOTIDE SEQUENCE [LARGE SCALE GENOMIC DNA]</scope>
</reference>
<evidence type="ECO:0008006" key="3">
    <source>
        <dbReference type="Google" id="ProtNLM"/>
    </source>
</evidence>
<gene>
    <name evidence="1" type="ORF">A3A13_03435</name>
</gene>
<dbReference type="AlphaFoldDB" id="A0A1F8GGC0"/>
<comment type="caution">
    <text evidence="1">The sequence shown here is derived from an EMBL/GenBank/DDBJ whole genome shotgun (WGS) entry which is preliminary data.</text>
</comment>
<evidence type="ECO:0000313" key="2">
    <source>
        <dbReference type="Proteomes" id="UP000178911"/>
    </source>
</evidence>
<dbReference type="EMBL" id="MGKJ01000011">
    <property type="protein sequence ID" value="OGN24434.1"/>
    <property type="molecule type" value="Genomic_DNA"/>
</dbReference>